<comment type="caution">
    <text evidence="1">The sequence shown here is derived from an EMBL/GenBank/DDBJ whole genome shotgun (WGS) entry which is preliminary data.</text>
</comment>
<dbReference type="InterPro" id="IPR016181">
    <property type="entry name" value="Acyl_CoA_acyltransferase"/>
</dbReference>
<dbReference type="SUPFAM" id="SSF55729">
    <property type="entry name" value="Acyl-CoA N-acyltransferases (Nat)"/>
    <property type="match status" value="1"/>
</dbReference>
<evidence type="ECO:0000313" key="1">
    <source>
        <dbReference type="EMBL" id="MPM73465.1"/>
    </source>
</evidence>
<dbReference type="AlphaFoldDB" id="A0A645C7A1"/>
<dbReference type="EMBL" id="VSSQ01025381">
    <property type="protein sequence ID" value="MPM73465.1"/>
    <property type="molecule type" value="Genomic_DNA"/>
</dbReference>
<dbReference type="Gene3D" id="3.40.630.30">
    <property type="match status" value="1"/>
</dbReference>
<name>A0A645C7A1_9ZZZZ</name>
<gene>
    <name evidence="1" type="ORF">SDC9_120445</name>
</gene>
<accession>A0A645C7A1</accession>
<protein>
    <recommendedName>
        <fullName evidence="2">N-acetyltransferase domain-containing protein</fullName>
    </recommendedName>
</protein>
<evidence type="ECO:0008006" key="2">
    <source>
        <dbReference type="Google" id="ProtNLM"/>
    </source>
</evidence>
<proteinExistence type="predicted"/>
<organism evidence="1">
    <name type="scientific">bioreactor metagenome</name>
    <dbReference type="NCBI Taxonomy" id="1076179"/>
    <lineage>
        <taxon>unclassified sequences</taxon>
        <taxon>metagenomes</taxon>
        <taxon>ecological metagenomes</taxon>
    </lineage>
</organism>
<reference evidence="1" key="1">
    <citation type="submission" date="2019-08" db="EMBL/GenBank/DDBJ databases">
        <authorList>
            <person name="Kucharzyk K."/>
            <person name="Murdoch R.W."/>
            <person name="Higgins S."/>
            <person name="Loffler F."/>
        </authorList>
    </citation>
    <scope>NUCLEOTIDE SEQUENCE</scope>
</reference>
<sequence>MALVKLFPVEDSHLQLLDNWLRKDHVIKWYNDADEWLNEIRARNAEFSFLHHYIVYVEDKPIGFGQWYDWSYYRWRVGGID</sequence>